<name>A0ABU9BMG0_9BURK</name>
<keyword evidence="1 7" id="KW-0808">Transferase</keyword>
<protein>
    <submittedName>
        <fullName evidence="7">Serine/threonine-protein kinase</fullName>
        <ecNumber evidence="7">2.7.11.1</ecNumber>
    </submittedName>
</protein>
<evidence type="ECO:0000256" key="3">
    <source>
        <dbReference type="ARBA" id="ARBA00022777"/>
    </source>
</evidence>
<dbReference type="SMART" id="SM00220">
    <property type="entry name" value="S_TKc"/>
    <property type="match status" value="1"/>
</dbReference>
<evidence type="ECO:0000313" key="8">
    <source>
        <dbReference type="Proteomes" id="UP001371218"/>
    </source>
</evidence>
<feature type="domain" description="Protein kinase" evidence="6">
    <location>
        <begin position="15"/>
        <end position="274"/>
    </location>
</feature>
<keyword evidence="8" id="KW-1185">Reference proteome</keyword>
<dbReference type="InterPro" id="IPR000719">
    <property type="entry name" value="Prot_kinase_dom"/>
</dbReference>
<reference evidence="7 8" key="1">
    <citation type="submission" date="2024-04" db="EMBL/GenBank/DDBJ databases">
        <title>Novel species of the genus Ideonella isolated from streams.</title>
        <authorList>
            <person name="Lu H."/>
        </authorList>
    </citation>
    <scope>NUCLEOTIDE SEQUENCE [LARGE SCALE GENOMIC DNA]</scope>
    <source>
        <strain evidence="7 8">DXS29W</strain>
    </source>
</reference>
<dbReference type="Gene3D" id="1.10.510.10">
    <property type="entry name" value="Transferase(Phosphotransferase) domain 1"/>
    <property type="match status" value="1"/>
</dbReference>
<evidence type="ECO:0000259" key="6">
    <source>
        <dbReference type="PROSITE" id="PS50011"/>
    </source>
</evidence>
<dbReference type="Proteomes" id="UP001371218">
    <property type="component" value="Unassembled WGS sequence"/>
</dbReference>
<evidence type="ECO:0000256" key="2">
    <source>
        <dbReference type="ARBA" id="ARBA00022741"/>
    </source>
</evidence>
<dbReference type="PANTHER" id="PTHR43289:SF6">
    <property type="entry name" value="SERINE_THREONINE-PROTEIN KINASE NEKL-3"/>
    <property type="match status" value="1"/>
</dbReference>
<proteinExistence type="predicted"/>
<sequence length="307" mass="32155">MADASEMPGVTIGGYPLVRTFAHGALGELHLATDPDTGAPLAIKTVRLHGSDLTRERFLRESQAASRLRHPGIVRTRGAGIEGQGDGAIGWIAMEWVPGSDLSRYTAATRLLPEPLVIDLVAQAADALAHAHRQGVVHRDIKPANLLFSPGRGSLKIADFGCAHLSDAERSRSGVLAGTPVYMAPEQLAGAPVDGRCDLYALGVVLFELLSGRLPFEAASMGDLLLSITAHEAPSLASLRPDLPPDLPNLVARLLAKRPERRPPDGAALAQELRDIGTTVRMALVSPGATAPTGTGTMALPPTATPS</sequence>
<dbReference type="EC" id="2.7.11.1" evidence="7"/>
<keyword evidence="3 7" id="KW-0418">Kinase</keyword>
<accession>A0ABU9BMG0</accession>
<dbReference type="InterPro" id="IPR008271">
    <property type="entry name" value="Ser/Thr_kinase_AS"/>
</dbReference>
<organism evidence="7 8">
    <name type="scientific">Ideonella lacteola</name>
    <dbReference type="NCBI Taxonomy" id="2984193"/>
    <lineage>
        <taxon>Bacteria</taxon>
        <taxon>Pseudomonadati</taxon>
        <taxon>Pseudomonadota</taxon>
        <taxon>Betaproteobacteria</taxon>
        <taxon>Burkholderiales</taxon>
        <taxon>Sphaerotilaceae</taxon>
        <taxon>Ideonella</taxon>
    </lineage>
</organism>
<evidence type="ECO:0000256" key="4">
    <source>
        <dbReference type="ARBA" id="ARBA00022840"/>
    </source>
</evidence>
<dbReference type="PANTHER" id="PTHR43289">
    <property type="entry name" value="MITOGEN-ACTIVATED PROTEIN KINASE KINASE KINASE 20-RELATED"/>
    <property type="match status" value="1"/>
</dbReference>
<evidence type="ECO:0000256" key="5">
    <source>
        <dbReference type="SAM" id="MobiDB-lite"/>
    </source>
</evidence>
<keyword evidence="2" id="KW-0547">Nucleotide-binding</keyword>
<dbReference type="PROSITE" id="PS50011">
    <property type="entry name" value="PROTEIN_KINASE_DOM"/>
    <property type="match status" value="1"/>
</dbReference>
<dbReference type="Pfam" id="PF00069">
    <property type="entry name" value="Pkinase"/>
    <property type="match status" value="1"/>
</dbReference>
<dbReference type="SUPFAM" id="SSF56112">
    <property type="entry name" value="Protein kinase-like (PK-like)"/>
    <property type="match status" value="1"/>
</dbReference>
<dbReference type="GO" id="GO:0004674">
    <property type="term" value="F:protein serine/threonine kinase activity"/>
    <property type="evidence" value="ECO:0007669"/>
    <property type="project" value="UniProtKB-EC"/>
</dbReference>
<dbReference type="EMBL" id="JBBUTG010000004">
    <property type="protein sequence ID" value="MEK8030949.1"/>
    <property type="molecule type" value="Genomic_DNA"/>
</dbReference>
<comment type="caution">
    <text evidence="7">The sequence shown here is derived from an EMBL/GenBank/DDBJ whole genome shotgun (WGS) entry which is preliminary data.</text>
</comment>
<dbReference type="Gene3D" id="3.30.200.20">
    <property type="entry name" value="Phosphorylase Kinase, domain 1"/>
    <property type="match status" value="1"/>
</dbReference>
<dbReference type="PROSITE" id="PS00108">
    <property type="entry name" value="PROTEIN_KINASE_ST"/>
    <property type="match status" value="1"/>
</dbReference>
<dbReference type="CDD" id="cd14014">
    <property type="entry name" value="STKc_PknB_like"/>
    <property type="match status" value="1"/>
</dbReference>
<dbReference type="RefSeq" id="WP_341425316.1">
    <property type="nucleotide sequence ID" value="NZ_JBBUTG010000004.1"/>
</dbReference>
<dbReference type="InterPro" id="IPR011009">
    <property type="entry name" value="Kinase-like_dom_sf"/>
</dbReference>
<evidence type="ECO:0000313" key="7">
    <source>
        <dbReference type="EMBL" id="MEK8030949.1"/>
    </source>
</evidence>
<feature type="region of interest" description="Disordered" evidence="5">
    <location>
        <begin position="287"/>
        <end position="307"/>
    </location>
</feature>
<keyword evidence="4" id="KW-0067">ATP-binding</keyword>
<gene>
    <name evidence="7" type="ORF">AACH06_09000</name>
</gene>
<evidence type="ECO:0000256" key="1">
    <source>
        <dbReference type="ARBA" id="ARBA00022679"/>
    </source>
</evidence>